<organism evidence="3 4">
    <name type="scientific">Trapa incisa</name>
    <dbReference type="NCBI Taxonomy" id="236973"/>
    <lineage>
        <taxon>Eukaryota</taxon>
        <taxon>Viridiplantae</taxon>
        <taxon>Streptophyta</taxon>
        <taxon>Embryophyta</taxon>
        <taxon>Tracheophyta</taxon>
        <taxon>Spermatophyta</taxon>
        <taxon>Magnoliopsida</taxon>
        <taxon>eudicotyledons</taxon>
        <taxon>Gunneridae</taxon>
        <taxon>Pentapetalae</taxon>
        <taxon>rosids</taxon>
        <taxon>malvids</taxon>
        <taxon>Myrtales</taxon>
        <taxon>Lythraceae</taxon>
        <taxon>Trapa</taxon>
    </lineage>
</organism>
<gene>
    <name evidence="3" type="ORF">SAY87_008185</name>
</gene>
<feature type="coiled-coil region" evidence="1">
    <location>
        <begin position="38"/>
        <end position="72"/>
    </location>
</feature>
<keyword evidence="1" id="KW-0175">Coiled coil</keyword>
<accession>A0AAN7KCU0</accession>
<feature type="domain" description="Meiosis-specific protein ASY3-like coiled-coil" evidence="2">
    <location>
        <begin position="35"/>
        <end position="82"/>
    </location>
</feature>
<evidence type="ECO:0000313" key="3">
    <source>
        <dbReference type="EMBL" id="KAK4766543.1"/>
    </source>
</evidence>
<name>A0AAN7KCU0_9MYRT</name>
<dbReference type="Proteomes" id="UP001345219">
    <property type="component" value="Chromosome 7"/>
</dbReference>
<reference evidence="3 4" key="1">
    <citation type="journal article" date="2023" name="Hortic Res">
        <title>Pangenome of water caltrop reveals structural variations and asymmetric subgenome divergence after allopolyploidization.</title>
        <authorList>
            <person name="Zhang X."/>
            <person name="Chen Y."/>
            <person name="Wang L."/>
            <person name="Yuan Y."/>
            <person name="Fang M."/>
            <person name="Shi L."/>
            <person name="Lu R."/>
            <person name="Comes H.P."/>
            <person name="Ma Y."/>
            <person name="Chen Y."/>
            <person name="Huang G."/>
            <person name="Zhou Y."/>
            <person name="Zheng Z."/>
            <person name="Qiu Y."/>
        </authorList>
    </citation>
    <scope>NUCLEOTIDE SEQUENCE [LARGE SCALE GENOMIC DNA]</scope>
    <source>
        <tissue evidence="3">Roots</tissue>
    </source>
</reference>
<comment type="caution">
    <text evidence="3">The sequence shown here is derived from an EMBL/GenBank/DDBJ whole genome shotgun (WGS) entry which is preliminary data.</text>
</comment>
<dbReference type="PANTHER" id="PTHR36027">
    <property type="entry name" value="MEIOSIS-SPECIFIC PROTEIN ASY3"/>
    <property type="match status" value="1"/>
</dbReference>
<dbReference type="GO" id="GO:0051321">
    <property type="term" value="P:meiotic cell cycle"/>
    <property type="evidence" value="ECO:0007669"/>
    <property type="project" value="InterPro"/>
</dbReference>
<keyword evidence="4" id="KW-1185">Reference proteome</keyword>
<dbReference type="InterPro" id="IPR037731">
    <property type="entry name" value="ASY3-like"/>
</dbReference>
<protein>
    <recommendedName>
        <fullName evidence="2">Meiosis-specific protein ASY3-like coiled-coil domain-containing protein</fullName>
    </recommendedName>
</protein>
<dbReference type="InterPro" id="IPR046845">
    <property type="entry name" value="ASY3-like_CC"/>
</dbReference>
<proteinExistence type="predicted"/>
<evidence type="ECO:0000259" key="2">
    <source>
        <dbReference type="Pfam" id="PF20435"/>
    </source>
</evidence>
<dbReference type="Pfam" id="PF20435">
    <property type="entry name" value="ASY3-like"/>
    <property type="match status" value="1"/>
</dbReference>
<dbReference type="AlphaFoldDB" id="A0AAN7KCU0"/>
<dbReference type="PANTHER" id="PTHR36027:SF1">
    <property type="entry name" value="MEIOSIS-SPECIFIC PROTEIN ASY3"/>
    <property type="match status" value="1"/>
</dbReference>
<evidence type="ECO:0000313" key="4">
    <source>
        <dbReference type="Proteomes" id="UP001345219"/>
    </source>
</evidence>
<evidence type="ECO:0000256" key="1">
    <source>
        <dbReference type="SAM" id="Coils"/>
    </source>
</evidence>
<sequence length="87" mass="9550">MDKCREATTDFMSISAFAPRAIGLAKLFCLVLPEASHQKLLSQAQEAVETQLNDAEKRVAAIQQSAKEQMLQLKLVIAECLEGGILF</sequence>
<dbReference type="EMBL" id="JAXIOK010000007">
    <property type="protein sequence ID" value="KAK4766543.1"/>
    <property type="molecule type" value="Genomic_DNA"/>
</dbReference>